<dbReference type="InterPro" id="IPR036034">
    <property type="entry name" value="PDZ_sf"/>
</dbReference>
<dbReference type="Pfam" id="PF05299">
    <property type="entry name" value="Peptidase_M61"/>
    <property type="match status" value="1"/>
</dbReference>
<accession>A0A951UA50</accession>
<dbReference type="Pfam" id="PF17899">
    <property type="entry name" value="Peptidase_M61_N"/>
    <property type="match status" value="1"/>
</dbReference>
<feature type="domain" description="PDZ" evidence="1">
    <location>
        <begin position="474"/>
        <end position="538"/>
    </location>
</feature>
<sequence>MKTEATTVRPTGVPSTVPVISYQVAMPQPESHLFEVTLTVQGWQESVLDLKMPVWTPGSYLVREYAKHLQDFSAKAAEKGQPLPWLKLGKNHWQVETENASEITVSYRVFANELSVRTNHLDATHGYFNGAALFFFIPGFQQQPSRVTIVPPKPDWCVTTPLLTVSGETNTFEAKDFDTLVDSPFEIGQAQLYDFEVLEKPHQLAIWGKGNADPDRIIADTKKIIEVEADLYGGLPYERYLFLLHLAATGFGGLEHKDSCSLIYPRFGFRNKEKYNRFMQLVAHEFFHLWNVKRIRPKALETFDYEQENYTTSLWFSEGTTSYYDLIIPLRAEIYDAKTFLEGLSKEITRLQTTPGRKVQPLSESSFDAWIKLYRRDANSDNSQISYYLKGEMVSFLLDLLIRTRHENQRSLDNVMAVMWQQFGKDEIGFTPEQLRDVLESVAQADLADFFEHYVDSTDELPFDEYLQPFGLRLHSFEEDDAAPFFGAMVKTENNQEVIKFVEAGSPAGVAGIDAGDELLAIDAIRVTAESLSDRLKDYKVGDTIQVTVFHQDELRTLPVKLAQPRPSRYQLVPVESPSDAQKQMFSGWLGVDLLAIR</sequence>
<dbReference type="SUPFAM" id="SSF55486">
    <property type="entry name" value="Metalloproteases ('zincins'), catalytic domain"/>
    <property type="match status" value="1"/>
</dbReference>
<dbReference type="Proteomes" id="UP000753908">
    <property type="component" value="Unassembled WGS sequence"/>
</dbReference>
<dbReference type="Gene3D" id="2.60.40.3650">
    <property type="match status" value="1"/>
</dbReference>
<dbReference type="EMBL" id="JAHHIF010000007">
    <property type="protein sequence ID" value="MBW4544111.1"/>
    <property type="molecule type" value="Genomic_DNA"/>
</dbReference>
<organism evidence="2 3">
    <name type="scientific">Symplocastrum torsivum CPER-KK1</name>
    <dbReference type="NCBI Taxonomy" id="450513"/>
    <lineage>
        <taxon>Bacteria</taxon>
        <taxon>Bacillati</taxon>
        <taxon>Cyanobacteriota</taxon>
        <taxon>Cyanophyceae</taxon>
        <taxon>Oscillatoriophycideae</taxon>
        <taxon>Oscillatoriales</taxon>
        <taxon>Microcoleaceae</taxon>
        <taxon>Symplocastrum</taxon>
    </lineage>
</organism>
<dbReference type="AlphaFoldDB" id="A0A951UA50"/>
<comment type="caution">
    <text evidence="2">The sequence shown here is derived from an EMBL/GenBank/DDBJ whole genome shotgun (WGS) entry which is preliminary data.</text>
</comment>
<name>A0A951UA50_9CYAN</name>
<dbReference type="Pfam" id="PF13180">
    <property type="entry name" value="PDZ_2"/>
    <property type="match status" value="1"/>
</dbReference>
<protein>
    <submittedName>
        <fullName evidence="2">M61 family metallopeptidase</fullName>
    </submittedName>
</protein>
<dbReference type="InterPro" id="IPR024191">
    <property type="entry name" value="Peptidase_M61"/>
</dbReference>
<evidence type="ECO:0000313" key="2">
    <source>
        <dbReference type="EMBL" id="MBW4544111.1"/>
    </source>
</evidence>
<reference evidence="2" key="2">
    <citation type="journal article" date="2022" name="Microbiol. Resour. Announc.">
        <title>Metagenome Sequencing to Explore Phylogenomics of Terrestrial Cyanobacteria.</title>
        <authorList>
            <person name="Ward R.D."/>
            <person name="Stajich J.E."/>
            <person name="Johansen J.R."/>
            <person name="Huntemann M."/>
            <person name="Clum A."/>
            <person name="Foster B."/>
            <person name="Foster B."/>
            <person name="Roux S."/>
            <person name="Palaniappan K."/>
            <person name="Varghese N."/>
            <person name="Mukherjee S."/>
            <person name="Reddy T.B.K."/>
            <person name="Daum C."/>
            <person name="Copeland A."/>
            <person name="Chen I.A."/>
            <person name="Ivanova N.N."/>
            <person name="Kyrpides N.C."/>
            <person name="Shapiro N."/>
            <person name="Eloe-Fadrosh E.A."/>
            <person name="Pietrasiak N."/>
        </authorList>
    </citation>
    <scope>NUCLEOTIDE SEQUENCE</scope>
    <source>
        <strain evidence="2">CPER-KK1</strain>
    </source>
</reference>
<proteinExistence type="predicted"/>
<dbReference type="InterPro" id="IPR007963">
    <property type="entry name" value="Peptidase_M61_catalytic"/>
</dbReference>
<dbReference type="Gene3D" id="1.10.390.10">
    <property type="entry name" value="Neutral Protease Domain 2"/>
    <property type="match status" value="1"/>
</dbReference>
<dbReference type="PIRSF" id="PIRSF016493">
    <property type="entry name" value="Glycyl_aminpptds"/>
    <property type="match status" value="1"/>
</dbReference>
<evidence type="ECO:0000259" key="1">
    <source>
        <dbReference type="PROSITE" id="PS50106"/>
    </source>
</evidence>
<reference evidence="2" key="1">
    <citation type="submission" date="2021-05" db="EMBL/GenBank/DDBJ databases">
        <authorList>
            <person name="Pietrasiak N."/>
            <person name="Ward R."/>
            <person name="Stajich J.E."/>
            <person name="Kurbessoian T."/>
        </authorList>
    </citation>
    <scope>NUCLEOTIDE SEQUENCE</scope>
    <source>
        <strain evidence="2">CPER-KK1</strain>
    </source>
</reference>
<dbReference type="Gene3D" id="2.30.42.10">
    <property type="match status" value="1"/>
</dbReference>
<dbReference type="InterPro" id="IPR027268">
    <property type="entry name" value="Peptidase_M4/M1_CTD_sf"/>
</dbReference>
<evidence type="ECO:0000313" key="3">
    <source>
        <dbReference type="Proteomes" id="UP000753908"/>
    </source>
</evidence>
<dbReference type="InterPro" id="IPR040756">
    <property type="entry name" value="Peptidase_M61_N"/>
</dbReference>
<gene>
    <name evidence="2" type="ORF">KME25_06670</name>
</gene>
<dbReference type="InterPro" id="IPR001478">
    <property type="entry name" value="PDZ"/>
</dbReference>
<dbReference type="PROSITE" id="PS50106">
    <property type="entry name" value="PDZ"/>
    <property type="match status" value="1"/>
</dbReference>
<dbReference type="SMART" id="SM00228">
    <property type="entry name" value="PDZ"/>
    <property type="match status" value="1"/>
</dbReference>
<dbReference type="SUPFAM" id="SSF50156">
    <property type="entry name" value="PDZ domain-like"/>
    <property type="match status" value="1"/>
</dbReference>